<evidence type="ECO:0000313" key="3">
    <source>
        <dbReference type="Proteomes" id="UP001501764"/>
    </source>
</evidence>
<evidence type="ECO:0000259" key="1">
    <source>
        <dbReference type="Pfam" id="PF13391"/>
    </source>
</evidence>
<feature type="domain" description="HNH nuclease" evidence="1">
    <location>
        <begin position="237"/>
        <end position="290"/>
    </location>
</feature>
<dbReference type="EMBL" id="BAAACO010000003">
    <property type="protein sequence ID" value="GAA0860267.1"/>
    <property type="molecule type" value="Genomic_DNA"/>
</dbReference>
<dbReference type="RefSeq" id="WP_346026128.1">
    <property type="nucleotide sequence ID" value="NZ_BAAACO010000003.1"/>
</dbReference>
<evidence type="ECO:0000313" key="2">
    <source>
        <dbReference type="EMBL" id="GAA0860267.1"/>
    </source>
</evidence>
<accession>A0ABP3X789</accession>
<dbReference type="Proteomes" id="UP001501764">
    <property type="component" value="Unassembled WGS sequence"/>
</dbReference>
<name>A0ABP3X789_9CLOT</name>
<dbReference type="Pfam" id="PF13391">
    <property type="entry name" value="HNH_2"/>
    <property type="match status" value="1"/>
</dbReference>
<protein>
    <recommendedName>
        <fullName evidence="1">HNH nuclease domain-containing protein</fullName>
    </recommendedName>
</protein>
<comment type="caution">
    <text evidence="2">The sequence shown here is derived from an EMBL/GenBank/DDBJ whole genome shotgun (WGS) entry which is preliminary data.</text>
</comment>
<gene>
    <name evidence="2" type="ORF">GCM10008916_25830</name>
</gene>
<reference evidence="3" key="1">
    <citation type="journal article" date="2019" name="Int. J. Syst. Evol. Microbiol.">
        <title>The Global Catalogue of Microorganisms (GCM) 10K type strain sequencing project: providing services to taxonomists for standard genome sequencing and annotation.</title>
        <authorList>
            <consortium name="The Broad Institute Genomics Platform"/>
            <consortium name="The Broad Institute Genome Sequencing Center for Infectious Disease"/>
            <person name="Wu L."/>
            <person name="Ma J."/>
        </authorList>
    </citation>
    <scope>NUCLEOTIDE SEQUENCE [LARGE SCALE GENOMIC DNA]</scope>
    <source>
        <strain evidence="3">JCM 6485</strain>
    </source>
</reference>
<keyword evidence="3" id="KW-1185">Reference proteome</keyword>
<organism evidence="2 3">
    <name type="scientific">Clostridium nitritogenes</name>
    <dbReference type="NCBI Taxonomy" id="83340"/>
    <lineage>
        <taxon>Bacteria</taxon>
        <taxon>Bacillati</taxon>
        <taxon>Bacillota</taxon>
        <taxon>Clostridia</taxon>
        <taxon>Eubacteriales</taxon>
        <taxon>Clostridiaceae</taxon>
        <taxon>Clostridium</taxon>
    </lineage>
</organism>
<sequence length="340" mass="38741">MQNIKINNNIYFVTDSLTVNLSDSFVSPNNKIGSGSGEARLYISSQHSTPLFTFSSTETISKKGKTYPACTSTCYLLKENLIDYLYSTHNYYLNPIEDHNRNILNFYNEREKAVNALPDLLPFNIYIQNGELDSDRFYIGCADYAWDIIRELSIPLYSQLNIYKLINNLLPNDIIYIFTLTFTAPNTPSNKVQLEKDLINNIKNDTTIDSTERTSLIKARNGQGKFRSSVINIMPICPFTGISDSFLLRASHIIPWSQCRNNHERLDGYNGLTLTPSYDVLFDRGLISFNNDGTLLISSKLSPQIINSLNLISGQIYNIQNSAGNRNSYLEFHRNNIFKK</sequence>
<dbReference type="InterPro" id="IPR003615">
    <property type="entry name" value="HNH_nuc"/>
</dbReference>
<proteinExistence type="predicted"/>